<evidence type="ECO:0000313" key="2">
    <source>
        <dbReference type="EMBL" id="NYF54456.1"/>
    </source>
</evidence>
<organism evidence="2 3">
    <name type="scientific">Micromonospora purpureochromogenes</name>
    <dbReference type="NCBI Taxonomy" id="47872"/>
    <lineage>
        <taxon>Bacteria</taxon>
        <taxon>Bacillati</taxon>
        <taxon>Actinomycetota</taxon>
        <taxon>Actinomycetes</taxon>
        <taxon>Micromonosporales</taxon>
        <taxon>Micromonosporaceae</taxon>
        <taxon>Micromonospora</taxon>
    </lineage>
</organism>
<accession>A0ABX2RDV1</accession>
<evidence type="ECO:0000256" key="1">
    <source>
        <dbReference type="SAM" id="Coils"/>
    </source>
</evidence>
<dbReference type="InterPro" id="IPR036894">
    <property type="entry name" value="YbaB-like_sf"/>
</dbReference>
<keyword evidence="3" id="KW-1185">Reference proteome</keyword>
<dbReference type="Pfam" id="PF02575">
    <property type="entry name" value="YbaB_DNA_bd"/>
    <property type="match status" value="1"/>
</dbReference>
<dbReference type="RefSeq" id="WP_179801182.1">
    <property type="nucleotide sequence ID" value="NZ_JACCCQ010000001.1"/>
</dbReference>
<proteinExistence type="predicted"/>
<evidence type="ECO:0000313" key="3">
    <source>
        <dbReference type="Proteomes" id="UP000631553"/>
    </source>
</evidence>
<feature type="coiled-coil region" evidence="1">
    <location>
        <begin position="25"/>
        <end position="52"/>
    </location>
</feature>
<dbReference type="EMBL" id="JACCCQ010000001">
    <property type="protein sequence ID" value="NYF54456.1"/>
    <property type="molecule type" value="Genomic_DNA"/>
</dbReference>
<dbReference type="Proteomes" id="UP000631553">
    <property type="component" value="Unassembled WGS sequence"/>
</dbReference>
<protein>
    <submittedName>
        <fullName evidence="2">DNA-binding protein YbaB</fullName>
    </submittedName>
</protein>
<reference evidence="2 3" key="1">
    <citation type="submission" date="2020-07" db="EMBL/GenBank/DDBJ databases">
        <title>Sequencing the genomes of 1000 actinobacteria strains.</title>
        <authorList>
            <person name="Klenk H.-P."/>
        </authorList>
    </citation>
    <scope>NUCLEOTIDE SEQUENCE [LARGE SCALE GENOMIC DNA]</scope>
    <source>
        <strain evidence="2 3">DSM 43814</strain>
    </source>
</reference>
<comment type="caution">
    <text evidence="2">The sequence shown here is derived from an EMBL/GenBank/DDBJ whole genome shotgun (WGS) entry which is preliminary data.</text>
</comment>
<dbReference type="SUPFAM" id="SSF82607">
    <property type="entry name" value="YbaB-like"/>
    <property type="match status" value="1"/>
</dbReference>
<dbReference type="Gene3D" id="3.30.1310.10">
    <property type="entry name" value="Nucleoid-associated protein YbaB-like domain"/>
    <property type="match status" value="1"/>
</dbReference>
<keyword evidence="2" id="KW-0238">DNA-binding</keyword>
<name>A0ABX2RDV1_9ACTN</name>
<gene>
    <name evidence="2" type="ORF">HDA35_000287</name>
</gene>
<dbReference type="GO" id="GO:0003677">
    <property type="term" value="F:DNA binding"/>
    <property type="evidence" value="ECO:0007669"/>
    <property type="project" value="UniProtKB-KW"/>
</dbReference>
<dbReference type="InterPro" id="IPR004401">
    <property type="entry name" value="YbaB/EbfC"/>
</dbReference>
<keyword evidence="1" id="KW-0175">Coiled coil</keyword>
<sequence length="138" mass="15068">MTGDAESIAAAAREAARQQYTESSLRAVREAVEGLTSRVAALQEESVEATDASGTVTARVNGDGEVADIYISPYAMRDLDADQLGEACLRAVREAQSRLGVLLTERIREITGNDDIDRQADPRAALDEFVRRTREARR</sequence>